<feature type="region of interest" description="Disordered" evidence="1">
    <location>
        <begin position="49"/>
        <end position="73"/>
    </location>
</feature>
<proteinExistence type="predicted"/>
<gene>
    <name evidence="2" type="ORF">QQF64_013567</name>
</gene>
<name>A0ABR3LU50_9TELE</name>
<comment type="caution">
    <text evidence="2">The sequence shown here is derived from an EMBL/GenBank/DDBJ whole genome shotgun (WGS) entry which is preliminary data.</text>
</comment>
<dbReference type="Proteomes" id="UP001558613">
    <property type="component" value="Unassembled WGS sequence"/>
</dbReference>
<keyword evidence="3" id="KW-1185">Reference proteome</keyword>
<organism evidence="2 3">
    <name type="scientific">Cirrhinus molitorella</name>
    <name type="common">mud carp</name>
    <dbReference type="NCBI Taxonomy" id="172907"/>
    <lineage>
        <taxon>Eukaryota</taxon>
        <taxon>Metazoa</taxon>
        <taxon>Chordata</taxon>
        <taxon>Craniata</taxon>
        <taxon>Vertebrata</taxon>
        <taxon>Euteleostomi</taxon>
        <taxon>Actinopterygii</taxon>
        <taxon>Neopterygii</taxon>
        <taxon>Teleostei</taxon>
        <taxon>Ostariophysi</taxon>
        <taxon>Cypriniformes</taxon>
        <taxon>Cyprinidae</taxon>
        <taxon>Labeoninae</taxon>
        <taxon>Labeonini</taxon>
        <taxon>Cirrhinus</taxon>
    </lineage>
</organism>
<evidence type="ECO:0000313" key="3">
    <source>
        <dbReference type="Proteomes" id="UP001558613"/>
    </source>
</evidence>
<sequence>MLSARAKAAPPWLSGLSVPPWLPELPALPWLPDPVPPWRCPVPSKPVLRDLQGTHPPTPRCNVAQGRTFRRGT</sequence>
<evidence type="ECO:0000256" key="1">
    <source>
        <dbReference type="SAM" id="MobiDB-lite"/>
    </source>
</evidence>
<accession>A0ABR3LU50</accession>
<dbReference type="EMBL" id="JAYMGO010000019">
    <property type="protein sequence ID" value="KAL1255506.1"/>
    <property type="molecule type" value="Genomic_DNA"/>
</dbReference>
<protein>
    <submittedName>
        <fullName evidence="2">Uncharacterized protein</fullName>
    </submittedName>
</protein>
<evidence type="ECO:0000313" key="2">
    <source>
        <dbReference type="EMBL" id="KAL1255506.1"/>
    </source>
</evidence>
<reference evidence="2 3" key="1">
    <citation type="submission" date="2023-09" db="EMBL/GenBank/DDBJ databases">
        <authorList>
            <person name="Wang M."/>
        </authorList>
    </citation>
    <scope>NUCLEOTIDE SEQUENCE [LARGE SCALE GENOMIC DNA]</scope>
    <source>
        <strain evidence="2">GT-2023</strain>
        <tissue evidence="2">Liver</tissue>
    </source>
</reference>